<dbReference type="Proteomes" id="UP001054821">
    <property type="component" value="Chromosome 4"/>
</dbReference>
<dbReference type="InterPro" id="IPR026960">
    <property type="entry name" value="RVT-Znf"/>
</dbReference>
<evidence type="ECO:0000313" key="2">
    <source>
        <dbReference type="EMBL" id="KAI5334762.1"/>
    </source>
</evidence>
<dbReference type="AlphaFoldDB" id="A0AAD4Z5U8"/>
<feature type="domain" description="Reverse transcriptase zinc-binding" evidence="1">
    <location>
        <begin position="215"/>
        <end position="283"/>
    </location>
</feature>
<keyword evidence="3" id="KW-1185">Reference proteome</keyword>
<evidence type="ECO:0000313" key="3">
    <source>
        <dbReference type="Proteomes" id="UP001054821"/>
    </source>
</evidence>
<reference evidence="2 3" key="1">
    <citation type="journal article" date="2022" name="G3 (Bethesda)">
        <title>Whole-genome sequence and methylome profiling of the almond [Prunus dulcis (Mill.) D.A. Webb] cultivar 'Nonpareil'.</title>
        <authorList>
            <person name="D'Amico-Willman K.M."/>
            <person name="Ouma W.Z."/>
            <person name="Meulia T."/>
            <person name="Sideli G.M."/>
            <person name="Gradziel T.M."/>
            <person name="Fresnedo-Ramirez J."/>
        </authorList>
    </citation>
    <scope>NUCLEOTIDE SEQUENCE [LARGE SCALE GENOMIC DNA]</scope>
    <source>
        <strain evidence="2">Clone GOH B32 T37-40</strain>
    </source>
</reference>
<evidence type="ECO:0000259" key="1">
    <source>
        <dbReference type="Pfam" id="PF13966"/>
    </source>
</evidence>
<organism evidence="2 3">
    <name type="scientific">Prunus dulcis</name>
    <name type="common">Almond</name>
    <name type="synonym">Amygdalus dulcis</name>
    <dbReference type="NCBI Taxonomy" id="3755"/>
    <lineage>
        <taxon>Eukaryota</taxon>
        <taxon>Viridiplantae</taxon>
        <taxon>Streptophyta</taxon>
        <taxon>Embryophyta</taxon>
        <taxon>Tracheophyta</taxon>
        <taxon>Spermatophyta</taxon>
        <taxon>Magnoliopsida</taxon>
        <taxon>eudicotyledons</taxon>
        <taxon>Gunneridae</taxon>
        <taxon>Pentapetalae</taxon>
        <taxon>rosids</taxon>
        <taxon>fabids</taxon>
        <taxon>Rosales</taxon>
        <taxon>Rosaceae</taxon>
        <taxon>Amygdaloideae</taxon>
        <taxon>Amygdaleae</taxon>
        <taxon>Prunus</taxon>
    </lineage>
</organism>
<dbReference type="PANTHER" id="PTHR36617">
    <property type="entry name" value="PROTEIN, PUTATIVE-RELATED"/>
    <property type="match status" value="1"/>
</dbReference>
<gene>
    <name evidence="2" type="ORF">L3X38_024895</name>
</gene>
<proteinExistence type="predicted"/>
<dbReference type="EMBL" id="JAJFAZ020000004">
    <property type="protein sequence ID" value="KAI5334762.1"/>
    <property type="molecule type" value="Genomic_DNA"/>
</dbReference>
<dbReference type="PANTHER" id="PTHR36617:SF15">
    <property type="entry name" value="REVERSE TRANSCRIPTASE ZINC-BINDING DOMAIN-CONTAINING PROTEIN"/>
    <property type="match status" value="1"/>
</dbReference>
<accession>A0AAD4Z5U8</accession>
<sequence>MPASIAAKVELLMRNFLWEGVEEGRKAHLVNWERVSRNKEVGGVGIGSLREKNKALRAKWLWRFPIETNAMWHKVIKSKYGLDSNDWDSKLTVTGSCRNPWQDISKGYNTFLQCCRFSVGNGVKVRFWEDQWLKEGLLRELFPRLFSLSRKKEKCIVDFVIDAATPSNWDFGFRRNLTEAEIAEVVLHMDVLRVICLNYTKAGKRIWELEDHGLFSCKSFRAFISANSNTDVFPPFASVWKAKTPPKVKFFMWLIAIGKVNTCDRIQRRNPMMCLSPHWCVLC</sequence>
<comment type="caution">
    <text evidence="2">The sequence shown here is derived from an EMBL/GenBank/DDBJ whole genome shotgun (WGS) entry which is preliminary data.</text>
</comment>
<name>A0AAD4Z5U8_PRUDU</name>
<protein>
    <recommendedName>
        <fullName evidence="1">Reverse transcriptase zinc-binding domain-containing protein</fullName>
    </recommendedName>
</protein>
<dbReference type="Pfam" id="PF13966">
    <property type="entry name" value="zf-RVT"/>
    <property type="match status" value="1"/>
</dbReference>